<reference evidence="2" key="2">
    <citation type="journal article" date="2016" name="Fungal Biol.">
        <title>Ochratoxin A production by Penicillium thymicola.</title>
        <authorList>
            <person name="Nguyen H.D.T."/>
            <person name="McMullin D.R."/>
            <person name="Ponomareva E."/>
            <person name="Riley R."/>
            <person name="Pomraning K.R."/>
            <person name="Baker S.E."/>
            <person name="Seifert K.A."/>
        </authorList>
    </citation>
    <scope>NUCLEOTIDE SEQUENCE</scope>
    <source>
        <strain evidence="2">DAOM 180753</strain>
    </source>
</reference>
<dbReference type="Proteomes" id="UP001227192">
    <property type="component" value="Unassembled WGS sequence"/>
</dbReference>
<accession>A0AAI9TMB8</accession>
<protein>
    <submittedName>
        <fullName evidence="2">Uncharacterized protein</fullName>
    </submittedName>
</protein>
<comment type="caution">
    <text evidence="2">The sequence shown here is derived from an EMBL/GenBank/DDBJ whole genome shotgun (WGS) entry which is preliminary data.</text>
</comment>
<dbReference type="AlphaFoldDB" id="A0AAI9TMB8"/>
<evidence type="ECO:0000313" key="2">
    <source>
        <dbReference type="EMBL" id="KAJ9489485.1"/>
    </source>
</evidence>
<keyword evidence="3" id="KW-1185">Reference proteome</keyword>
<proteinExistence type="predicted"/>
<name>A0AAI9TMB8_PENTH</name>
<reference evidence="2" key="1">
    <citation type="submission" date="2015-06" db="EMBL/GenBank/DDBJ databases">
        <authorList>
            <person name="Nguyen H."/>
        </authorList>
    </citation>
    <scope>NUCLEOTIDE SEQUENCE</scope>
    <source>
        <strain evidence="2">DAOM 180753</strain>
    </source>
</reference>
<evidence type="ECO:0000313" key="3">
    <source>
        <dbReference type="Proteomes" id="UP001227192"/>
    </source>
</evidence>
<organism evidence="2 3">
    <name type="scientific">Penicillium thymicola</name>
    <dbReference type="NCBI Taxonomy" id="293382"/>
    <lineage>
        <taxon>Eukaryota</taxon>
        <taxon>Fungi</taxon>
        <taxon>Dikarya</taxon>
        <taxon>Ascomycota</taxon>
        <taxon>Pezizomycotina</taxon>
        <taxon>Eurotiomycetes</taxon>
        <taxon>Eurotiomycetidae</taxon>
        <taxon>Eurotiales</taxon>
        <taxon>Aspergillaceae</taxon>
        <taxon>Penicillium</taxon>
    </lineage>
</organism>
<feature type="region of interest" description="Disordered" evidence="1">
    <location>
        <begin position="56"/>
        <end position="80"/>
    </location>
</feature>
<gene>
    <name evidence="2" type="ORF">VN97_g3771</name>
</gene>
<dbReference type="EMBL" id="LACB01000083">
    <property type="protein sequence ID" value="KAJ9489485.1"/>
    <property type="molecule type" value="Genomic_DNA"/>
</dbReference>
<evidence type="ECO:0000256" key="1">
    <source>
        <dbReference type="SAM" id="MobiDB-lite"/>
    </source>
</evidence>
<sequence>MSEIRAASLMFRTYRKNLGHLELALEVLIVFRLESIATHFINIRILKPVQCGHSRHRSAKRHTAAFSPPVGSRAERAVLP</sequence>